<evidence type="ECO:0000256" key="5">
    <source>
        <dbReference type="ARBA" id="ARBA00023242"/>
    </source>
</evidence>
<dbReference type="GO" id="GO:0003729">
    <property type="term" value="F:mRNA binding"/>
    <property type="evidence" value="ECO:0007669"/>
    <property type="project" value="TreeGrafter"/>
</dbReference>
<dbReference type="Pfam" id="PF00076">
    <property type="entry name" value="RRM_1"/>
    <property type="match status" value="1"/>
</dbReference>
<dbReference type="AlphaFoldDB" id="A0A0M8MY44"/>
<evidence type="ECO:0000256" key="4">
    <source>
        <dbReference type="ARBA" id="ARBA00022884"/>
    </source>
</evidence>
<dbReference type="Proteomes" id="UP000053831">
    <property type="component" value="Unassembled WGS sequence"/>
</dbReference>
<protein>
    <submittedName>
        <fullName evidence="8">Multiple RNA-binding domain-containing protein 1</fullName>
    </submittedName>
</protein>
<reference evidence="8 9" key="1">
    <citation type="submission" date="2015-07" db="EMBL/GenBank/DDBJ databases">
        <title>The genome of the fungus Escovopsis weberi, a specialized disease agent of ant agriculture.</title>
        <authorList>
            <person name="de Man T.J."/>
            <person name="Stajich J.E."/>
            <person name="Kubicek C.P."/>
            <person name="Chenthamara K."/>
            <person name="Atanasova L."/>
            <person name="Druzhinina I.S."/>
            <person name="Birnbaum S."/>
            <person name="Barribeau S.M."/>
            <person name="Teiling C."/>
            <person name="Suen G."/>
            <person name="Currie C."/>
            <person name="Gerardo N.M."/>
        </authorList>
    </citation>
    <scope>NUCLEOTIDE SEQUENCE [LARGE SCALE GENOMIC DNA]</scope>
</reference>
<dbReference type="PANTHER" id="PTHR23003">
    <property type="entry name" value="RNA RECOGNITION MOTIF RRM DOMAIN CONTAINING PROTEIN"/>
    <property type="match status" value="1"/>
</dbReference>
<feature type="domain" description="RRM" evidence="7">
    <location>
        <begin position="4"/>
        <end position="77"/>
    </location>
</feature>
<evidence type="ECO:0000256" key="6">
    <source>
        <dbReference type="PROSITE-ProRule" id="PRU00176"/>
    </source>
</evidence>
<comment type="caution">
    <text evidence="8">The sequence shown here is derived from an EMBL/GenBank/DDBJ whole genome shotgun (WGS) entry which is preliminary data.</text>
</comment>
<evidence type="ECO:0000256" key="2">
    <source>
        <dbReference type="ARBA" id="ARBA00022664"/>
    </source>
</evidence>
<dbReference type="InterPro" id="IPR035979">
    <property type="entry name" value="RBD_domain_sf"/>
</dbReference>
<sequence>MESSRIFVKGLPPTITEAEIRKHFSAKNRDITDIKLIPQRRIGYVGYKTPQDASQAIKYFNRSYIRMSKISVESAKPVRGPLTPASS</sequence>
<keyword evidence="3" id="KW-0677">Repeat</keyword>
<dbReference type="SUPFAM" id="SSF54928">
    <property type="entry name" value="RNA-binding domain, RBD"/>
    <property type="match status" value="1"/>
</dbReference>
<evidence type="ECO:0000313" key="9">
    <source>
        <dbReference type="Proteomes" id="UP000053831"/>
    </source>
</evidence>
<dbReference type="EMBL" id="LGSR01000020">
    <property type="protein sequence ID" value="KOS19207.1"/>
    <property type="molecule type" value="Genomic_DNA"/>
</dbReference>
<keyword evidence="9" id="KW-1185">Reference proteome</keyword>
<accession>A0A0M8MY44</accession>
<gene>
    <name evidence="8" type="ORF">ESCO_000294</name>
</gene>
<keyword evidence="5" id="KW-0539">Nucleus</keyword>
<dbReference type="GO" id="GO:0005737">
    <property type="term" value="C:cytoplasm"/>
    <property type="evidence" value="ECO:0007669"/>
    <property type="project" value="TreeGrafter"/>
</dbReference>
<keyword evidence="4 6" id="KW-0694">RNA-binding</keyword>
<evidence type="ECO:0000259" key="7">
    <source>
        <dbReference type="PROSITE" id="PS50102"/>
    </source>
</evidence>
<dbReference type="InterPro" id="IPR000504">
    <property type="entry name" value="RRM_dom"/>
</dbReference>
<evidence type="ECO:0000256" key="3">
    <source>
        <dbReference type="ARBA" id="ARBA00022737"/>
    </source>
</evidence>
<organism evidence="8 9">
    <name type="scientific">Escovopsis weberi</name>
    <dbReference type="NCBI Taxonomy" id="150374"/>
    <lineage>
        <taxon>Eukaryota</taxon>
        <taxon>Fungi</taxon>
        <taxon>Dikarya</taxon>
        <taxon>Ascomycota</taxon>
        <taxon>Pezizomycotina</taxon>
        <taxon>Sordariomycetes</taxon>
        <taxon>Hypocreomycetidae</taxon>
        <taxon>Hypocreales</taxon>
        <taxon>Hypocreaceae</taxon>
        <taxon>Escovopsis</taxon>
    </lineage>
</organism>
<keyword evidence="2" id="KW-0507">mRNA processing</keyword>
<dbReference type="InterPro" id="IPR012677">
    <property type="entry name" value="Nucleotide-bd_a/b_plait_sf"/>
</dbReference>
<dbReference type="GO" id="GO:0006397">
    <property type="term" value="P:mRNA processing"/>
    <property type="evidence" value="ECO:0007669"/>
    <property type="project" value="UniProtKB-KW"/>
</dbReference>
<dbReference type="PANTHER" id="PTHR23003:SF62">
    <property type="entry name" value="SERINE_ARGININE (SR)-TYPE SHUTTLING MRNA BINDING PROTEIN NPL3"/>
    <property type="match status" value="1"/>
</dbReference>
<dbReference type="PROSITE" id="PS50102">
    <property type="entry name" value="RRM"/>
    <property type="match status" value="1"/>
</dbReference>
<dbReference type="SMART" id="SM00360">
    <property type="entry name" value="RRM"/>
    <property type="match status" value="1"/>
</dbReference>
<dbReference type="GO" id="GO:0005634">
    <property type="term" value="C:nucleus"/>
    <property type="evidence" value="ECO:0007669"/>
    <property type="project" value="UniProtKB-SubCell"/>
</dbReference>
<name>A0A0M8MY44_ESCWE</name>
<proteinExistence type="predicted"/>
<dbReference type="STRING" id="150374.A0A0M8MY44"/>
<evidence type="ECO:0000313" key="8">
    <source>
        <dbReference type="EMBL" id="KOS19207.1"/>
    </source>
</evidence>
<evidence type="ECO:0000256" key="1">
    <source>
        <dbReference type="ARBA" id="ARBA00004123"/>
    </source>
</evidence>
<dbReference type="OrthoDB" id="5151412at2759"/>
<comment type="subcellular location">
    <subcellularLocation>
        <location evidence="1">Nucleus</location>
    </subcellularLocation>
</comment>
<dbReference type="InterPro" id="IPR050374">
    <property type="entry name" value="RRT5_SRSF_SR"/>
</dbReference>
<dbReference type="Gene3D" id="3.30.70.330">
    <property type="match status" value="1"/>
</dbReference>